<feature type="transmembrane region" description="Helical" evidence="8">
    <location>
        <begin position="58"/>
        <end position="79"/>
    </location>
</feature>
<proteinExistence type="predicted"/>
<comment type="caution">
    <text evidence="9">The sequence shown here is derived from an EMBL/GenBank/DDBJ whole genome shotgun (WGS) entry which is preliminary data.</text>
</comment>
<evidence type="ECO:0000256" key="5">
    <source>
        <dbReference type="ARBA" id="ARBA00022692"/>
    </source>
</evidence>
<evidence type="ECO:0000256" key="1">
    <source>
        <dbReference type="ARBA" id="ARBA00004651"/>
    </source>
</evidence>
<organism evidence="9 10">
    <name type="scientific">Catenulispora pinistramenti</name>
    <dbReference type="NCBI Taxonomy" id="2705254"/>
    <lineage>
        <taxon>Bacteria</taxon>
        <taxon>Bacillati</taxon>
        <taxon>Actinomycetota</taxon>
        <taxon>Actinomycetes</taxon>
        <taxon>Catenulisporales</taxon>
        <taxon>Catenulisporaceae</taxon>
        <taxon>Catenulispora</taxon>
    </lineage>
</organism>
<keyword evidence="7 8" id="KW-0472">Membrane</keyword>
<feature type="transmembrane region" description="Helical" evidence="8">
    <location>
        <begin position="437"/>
        <end position="460"/>
    </location>
</feature>
<dbReference type="RefSeq" id="WP_212008448.1">
    <property type="nucleotide sequence ID" value="NZ_JAAFYZ010000018.1"/>
</dbReference>
<accession>A0ABS5KL97</accession>
<evidence type="ECO:0000256" key="2">
    <source>
        <dbReference type="ARBA" id="ARBA00022475"/>
    </source>
</evidence>
<dbReference type="PANTHER" id="PTHR33908">
    <property type="entry name" value="MANNOSYLTRANSFERASE YKCB-RELATED"/>
    <property type="match status" value="1"/>
</dbReference>
<dbReference type="InterPro" id="IPR050297">
    <property type="entry name" value="LipidA_mod_glycosyltrf_83"/>
</dbReference>
<dbReference type="EMBL" id="JAAFYZ010000018">
    <property type="protein sequence ID" value="MBS2546805.1"/>
    <property type="molecule type" value="Genomic_DNA"/>
</dbReference>
<evidence type="ECO:0000256" key="8">
    <source>
        <dbReference type="SAM" id="Phobius"/>
    </source>
</evidence>
<gene>
    <name evidence="9" type="ORF">KGQ19_07980</name>
</gene>
<feature type="transmembrane region" description="Helical" evidence="8">
    <location>
        <begin position="411"/>
        <end position="431"/>
    </location>
</feature>
<feature type="transmembrane region" description="Helical" evidence="8">
    <location>
        <begin position="177"/>
        <end position="197"/>
    </location>
</feature>
<evidence type="ECO:0000256" key="7">
    <source>
        <dbReference type="ARBA" id="ARBA00023136"/>
    </source>
</evidence>
<evidence type="ECO:0000256" key="6">
    <source>
        <dbReference type="ARBA" id="ARBA00022989"/>
    </source>
</evidence>
<keyword evidence="6 8" id="KW-1133">Transmembrane helix</keyword>
<dbReference type="GO" id="GO:0016757">
    <property type="term" value="F:glycosyltransferase activity"/>
    <property type="evidence" value="ECO:0007669"/>
    <property type="project" value="UniProtKB-KW"/>
</dbReference>
<feature type="transmembrane region" description="Helical" evidence="8">
    <location>
        <begin position="306"/>
        <end position="326"/>
    </location>
</feature>
<sequence length="504" mass="52635">MRVHENGLPVGGGLGPRRLDTTVSPVVAGVVPRARTVTRPFAGRYTRRFTVLGEPLRGVLPVVLGLLALACSLVALVVVRAPQLSIVDEPAHADYAYQVSHGRLPAKGTIVDAEIRYEWYCHDLGAAVASADCAAGFTDGFQADAQDYTFGDPPLYYLVTGYLGRALGPLVPGGHDFITAGRVVGALWLFAGMLMLYGALRAFRVERCYACLGAVLLPLCPGVLAAASSLSSDVPSALCGAAALYLLARVTVERRTGWVLPFVVTALATGTKILNGVPMLVVGAVVLVLAVAAWRRGDRGAAVRTGLIALAVVVAFCGVYGGWTVFQSGRGQEGWVNPNLADGQPLTGSAAGDLLSNLFGTFQHLTTSYWLADPVNGETVVIWATLLCVVLGAAPFVLMATSRTRSWSWQLAVGTAAGISVIALVVQTQVLATSGRYFAIVSGRYALSFLPWAIACLAVVASRKGLSRSGVAFTGLGLTVMLLATSGVFALGPALSSRTSFLIG</sequence>
<feature type="transmembrane region" description="Helical" evidence="8">
    <location>
        <begin position="209"/>
        <end position="228"/>
    </location>
</feature>
<evidence type="ECO:0000313" key="9">
    <source>
        <dbReference type="EMBL" id="MBS2546805.1"/>
    </source>
</evidence>
<dbReference type="Proteomes" id="UP000730482">
    <property type="component" value="Unassembled WGS sequence"/>
</dbReference>
<evidence type="ECO:0000313" key="10">
    <source>
        <dbReference type="Proteomes" id="UP000730482"/>
    </source>
</evidence>
<evidence type="ECO:0000256" key="4">
    <source>
        <dbReference type="ARBA" id="ARBA00022679"/>
    </source>
</evidence>
<keyword evidence="2" id="KW-1003">Cell membrane</keyword>
<feature type="transmembrane region" description="Helical" evidence="8">
    <location>
        <begin position="273"/>
        <end position="294"/>
    </location>
</feature>
<name>A0ABS5KL97_9ACTN</name>
<keyword evidence="4 9" id="KW-0808">Transferase</keyword>
<protein>
    <submittedName>
        <fullName evidence="9">Glycosyltransferase family 39 protein</fullName>
        <ecNumber evidence="9">2.4.-.-</ecNumber>
    </submittedName>
</protein>
<keyword evidence="10" id="KW-1185">Reference proteome</keyword>
<keyword evidence="3 9" id="KW-0328">Glycosyltransferase</keyword>
<evidence type="ECO:0000256" key="3">
    <source>
        <dbReference type="ARBA" id="ARBA00022676"/>
    </source>
</evidence>
<feature type="transmembrane region" description="Helical" evidence="8">
    <location>
        <begin position="472"/>
        <end position="495"/>
    </location>
</feature>
<dbReference type="EC" id="2.4.-.-" evidence="9"/>
<feature type="transmembrane region" description="Helical" evidence="8">
    <location>
        <begin position="380"/>
        <end position="399"/>
    </location>
</feature>
<dbReference type="PANTHER" id="PTHR33908:SF11">
    <property type="entry name" value="MEMBRANE PROTEIN"/>
    <property type="match status" value="1"/>
</dbReference>
<comment type="subcellular location">
    <subcellularLocation>
        <location evidence="1">Cell membrane</location>
        <topology evidence="1">Multi-pass membrane protein</topology>
    </subcellularLocation>
</comment>
<reference evidence="9 10" key="1">
    <citation type="submission" date="2020-02" db="EMBL/GenBank/DDBJ databases">
        <title>Acidophilic actinobacteria isolated from forest soil.</title>
        <authorList>
            <person name="Golinska P."/>
        </authorList>
    </citation>
    <scope>NUCLEOTIDE SEQUENCE [LARGE SCALE GENOMIC DNA]</scope>
    <source>
        <strain evidence="9 10">NL8</strain>
    </source>
</reference>
<keyword evidence="5 8" id="KW-0812">Transmembrane</keyword>